<dbReference type="AlphaFoldDB" id="A0A5B7I7J9"/>
<protein>
    <submittedName>
        <fullName evidence="1">Uncharacterized protein</fullName>
    </submittedName>
</protein>
<gene>
    <name evidence="1" type="ORF">E2C01_075080</name>
</gene>
<proteinExistence type="predicted"/>
<reference evidence="1 2" key="1">
    <citation type="submission" date="2019-05" db="EMBL/GenBank/DDBJ databases">
        <title>Another draft genome of Portunus trituberculatus and its Hox gene families provides insights of decapod evolution.</title>
        <authorList>
            <person name="Jeong J.-H."/>
            <person name="Song I."/>
            <person name="Kim S."/>
            <person name="Choi T."/>
            <person name="Kim D."/>
            <person name="Ryu S."/>
            <person name="Kim W."/>
        </authorList>
    </citation>
    <scope>NUCLEOTIDE SEQUENCE [LARGE SCALE GENOMIC DNA]</scope>
    <source>
        <tissue evidence="1">Muscle</tissue>
    </source>
</reference>
<dbReference type="Proteomes" id="UP000324222">
    <property type="component" value="Unassembled WGS sequence"/>
</dbReference>
<evidence type="ECO:0000313" key="2">
    <source>
        <dbReference type="Proteomes" id="UP000324222"/>
    </source>
</evidence>
<accession>A0A5B7I7J9</accession>
<evidence type="ECO:0000313" key="1">
    <source>
        <dbReference type="EMBL" id="MPC80500.1"/>
    </source>
</evidence>
<keyword evidence="2" id="KW-1185">Reference proteome</keyword>
<dbReference type="EMBL" id="VSRR010054197">
    <property type="protein sequence ID" value="MPC80500.1"/>
    <property type="molecule type" value="Genomic_DNA"/>
</dbReference>
<sequence>MLELQESARRTWRAVVMWCRWLGILLAGPYCRVPGCGVLTADPGTAEAQP</sequence>
<organism evidence="1 2">
    <name type="scientific">Portunus trituberculatus</name>
    <name type="common">Swimming crab</name>
    <name type="synonym">Neptunus trituberculatus</name>
    <dbReference type="NCBI Taxonomy" id="210409"/>
    <lineage>
        <taxon>Eukaryota</taxon>
        <taxon>Metazoa</taxon>
        <taxon>Ecdysozoa</taxon>
        <taxon>Arthropoda</taxon>
        <taxon>Crustacea</taxon>
        <taxon>Multicrustacea</taxon>
        <taxon>Malacostraca</taxon>
        <taxon>Eumalacostraca</taxon>
        <taxon>Eucarida</taxon>
        <taxon>Decapoda</taxon>
        <taxon>Pleocyemata</taxon>
        <taxon>Brachyura</taxon>
        <taxon>Eubrachyura</taxon>
        <taxon>Portunoidea</taxon>
        <taxon>Portunidae</taxon>
        <taxon>Portuninae</taxon>
        <taxon>Portunus</taxon>
    </lineage>
</organism>
<comment type="caution">
    <text evidence="1">The sequence shown here is derived from an EMBL/GenBank/DDBJ whole genome shotgun (WGS) entry which is preliminary data.</text>
</comment>
<name>A0A5B7I7J9_PORTR</name>